<dbReference type="Proteomes" id="UP000622890">
    <property type="component" value="Unassembled WGS sequence"/>
</dbReference>
<accession>A0A934T1P0</accession>
<sequence length="236" mass="26019">MQTDSKSHDHVSAAQINSPRLGFAVSAQYLAHFNAQQALSPALRACQMRVDNVLSYARSFVDDWKENEGQSDPDCDTAVACLNAAKPLLQQNAELLHLLARATAEIRQYDSLYDKSTVLPALEEFLCQPHLQAALGAQPAHQEVSGRFIVPADMERVASVMMSDIVGSYDTPDTVAEWSWVERNASFSHRDNGESGVWDFMLNLARQFDDIPQLLAPVIAEARAAGVAYLLFHQGC</sequence>
<dbReference type="RefSeq" id="WP_200592909.1">
    <property type="nucleotide sequence ID" value="NZ_JAEPBG010000006.1"/>
</dbReference>
<dbReference type="AlphaFoldDB" id="A0A934T1P0"/>
<organism evidence="1 2">
    <name type="scientific">Noviherbaspirillum pedocola</name>
    <dbReference type="NCBI Taxonomy" id="2801341"/>
    <lineage>
        <taxon>Bacteria</taxon>
        <taxon>Pseudomonadati</taxon>
        <taxon>Pseudomonadota</taxon>
        <taxon>Betaproteobacteria</taxon>
        <taxon>Burkholderiales</taxon>
        <taxon>Oxalobacteraceae</taxon>
        <taxon>Noviherbaspirillum</taxon>
    </lineage>
</organism>
<evidence type="ECO:0000313" key="2">
    <source>
        <dbReference type="Proteomes" id="UP000622890"/>
    </source>
</evidence>
<reference evidence="1" key="1">
    <citation type="submission" date="2021-01" db="EMBL/GenBank/DDBJ databases">
        <title>Genome sequence of strain Noviherbaspirillum sp. DKR-6.</title>
        <authorList>
            <person name="Chaudhary D.K."/>
        </authorList>
    </citation>
    <scope>NUCLEOTIDE SEQUENCE</scope>
    <source>
        <strain evidence="1">DKR-6</strain>
    </source>
</reference>
<comment type="caution">
    <text evidence="1">The sequence shown here is derived from an EMBL/GenBank/DDBJ whole genome shotgun (WGS) entry which is preliminary data.</text>
</comment>
<name>A0A934T1P0_9BURK</name>
<dbReference type="EMBL" id="JAEPBG010000006">
    <property type="protein sequence ID" value="MBK4735968.1"/>
    <property type="molecule type" value="Genomic_DNA"/>
</dbReference>
<evidence type="ECO:0000313" key="1">
    <source>
        <dbReference type="EMBL" id="MBK4735968.1"/>
    </source>
</evidence>
<keyword evidence="2" id="KW-1185">Reference proteome</keyword>
<gene>
    <name evidence="1" type="ORF">JJB74_15210</name>
</gene>
<protein>
    <submittedName>
        <fullName evidence="1">Uncharacterized protein</fullName>
    </submittedName>
</protein>
<proteinExistence type="predicted"/>